<evidence type="ECO:0000313" key="3">
    <source>
        <dbReference type="Proteomes" id="UP000616608"/>
    </source>
</evidence>
<dbReference type="InterPro" id="IPR011249">
    <property type="entry name" value="Metalloenz_LuxS/M16"/>
</dbReference>
<reference evidence="2" key="2">
    <citation type="submission" date="2020-09" db="EMBL/GenBank/DDBJ databases">
        <authorList>
            <person name="Sun Q."/>
            <person name="Zhou Y."/>
        </authorList>
    </citation>
    <scope>NUCLEOTIDE SEQUENCE</scope>
    <source>
        <strain evidence="2">CGMCC 1.15760</strain>
    </source>
</reference>
<gene>
    <name evidence="2" type="primary">ymfF</name>
    <name evidence="2" type="ORF">GCM10007425_15950</name>
</gene>
<keyword evidence="2" id="KW-0645">Protease</keyword>
<dbReference type="NCBIfam" id="NF047422">
    <property type="entry name" value="YfmF_fam"/>
    <property type="match status" value="1"/>
</dbReference>
<keyword evidence="2" id="KW-0482">Metalloprotease</keyword>
<protein>
    <submittedName>
        <fullName evidence="2">Inactive metalloprotease YmfF</fullName>
    </submittedName>
</protein>
<dbReference type="PANTHER" id="PTHR11851">
    <property type="entry name" value="METALLOPROTEASE"/>
    <property type="match status" value="1"/>
</dbReference>
<dbReference type="PANTHER" id="PTHR11851:SF186">
    <property type="entry name" value="INACTIVE METALLOPROTEASE YMFF-RELATED"/>
    <property type="match status" value="1"/>
</dbReference>
<dbReference type="SUPFAM" id="SSF63411">
    <property type="entry name" value="LuxS/MPP-like metallohydrolase"/>
    <property type="match status" value="2"/>
</dbReference>
<feature type="domain" description="Peptidase M16 C-terminal" evidence="1">
    <location>
        <begin position="180"/>
        <end position="354"/>
    </location>
</feature>
<dbReference type="InterPro" id="IPR007863">
    <property type="entry name" value="Peptidase_M16_C"/>
</dbReference>
<evidence type="ECO:0000313" key="2">
    <source>
        <dbReference type="EMBL" id="GGG22307.1"/>
    </source>
</evidence>
<sequence>MFEKIKIAEGVNLYIRPTTQFKTISFSFKFRTALTKQSASQRTVLSNVLQHSNAVYKTNAAYRSALDDLYGAVLYFDTGKKGTQHAFYMNAEVVNEQYLAEDQVLDKMMTMMQTALLQPNLQDGVFLDNIVAREKQIVTERIAAVFDDKTRYAQHRLMQILRPQGAASISANGTVQDVATITATSLYETYQKMLSKDTIDIYIVGDVDVREMAARIQSHFAFTDRMPYTQTIEQVAPQPFDYVREQQVMKQGKLHMGFSTPVAFGDDRFPVMQVLNGVFGGYAHSKLFMNVREKESLAYYASSSYLSHYSLLFVTSGIEPENEDKAYQLIQQQLQAICDGQITARELQQTKAQLKNQLREALDVARGQIEVYDQYKSLKEPFTVENWSAKWEAVTAQEISELAAQIKLQAVYFLSGKGE</sequence>
<organism evidence="2 3">
    <name type="scientific">Lysinibacillus alkalisoli</name>
    <dbReference type="NCBI Taxonomy" id="1911548"/>
    <lineage>
        <taxon>Bacteria</taxon>
        <taxon>Bacillati</taxon>
        <taxon>Bacillota</taxon>
        <taxon>Bacilli</taxon>
        <taxon>Bacillales</taxon>
        <taxon>Bacillaceae</taxon>
        <taxon>Lysinibacillus</taxon>
    </lineage>
</organism>
<proteinExistence type="predicted"/>
<dbReference type="Pfam" id="PF05193">
    <property type="entry name" value="Peptidase_M16_C"/>
    <property type="match status" value="1"/>
</dbReference>
<keyword evidence="2" id="KW-0378">Hydrolase</keyword>
<dbReference type="RefSeq" id="WP_188614505.1">
    <property type="nucleotide sequence ID" value="NZ_BMJT01000004.1"/>
</dbReference>
<name>A0A917LGT7_9BACI</name>
<evidence type="ECO:0000259" key="1">
    <source>
        <dbReference type="Pfam" id="PF05193"/>
    </source>
</evidence>
<reference evidence="2" key="1">
    <citation type="journal article" date="2014" name="Int. J. Syst. Evol. Microbiol.">
        <title>Complete genome sequence of Corynebacterium casei LMG S-19264T (=DSM 44701T), isolated from a smear-ripened cheese.</title>
        <authorList>
            <consortium name="US DOE Joint Genome Institute (JGI-PGF)"/>
            <person name="Walter F."/>
            <person name="Albersmeier A."/>
            <person name="Kalinowski J."/>
            <person name="Ruckert C."/>
        </authorList>
    </citation>
    <scope>NUCLEOTIDE SEQUENCE</scope>
    <source>
        <strain evidence="2">CGMCC 1.15760</strain>
    </source>
</reference>
<dbReference type="AlphaFoldDB" id="A0A917LGT7"/>
<dbReference type="GO" id="GO:0008237">
    <property type="term" value="F:metallopeptidase activity"/>
    <property type="evidence" value="ECO:0007669"/>
    <property type="project" value="UniProtKB-KW"/>
</dbReference>
<dbReference type="GO" id="GO:0046872">
    <property type="term" value="F:metal ion binding"/>
    <property type="evidence" value="ECO:0007669"/>
    <property type="project" value="InterPro"/>
</dbReference>
<dbReference type="EMBL" id="BMJT01000004">
    <property type="protein sequence ID" value="GGG22307.1"/>
    <property type="molecule type" value="Genomic_DNA"/>
</dbReference>
<comment type="caution">
    <text evidence="2">The sequence shown here is derived from an EMBL/GenBank/DDBJ whole genome shotgun (WGS) entry which is preliminary data.</text>
</comment>
<dbReference type="Gene3D" id="3.30.830.10">
    <property type="entry name" value="Metalloenzyme, LuxS/M16 peptidase-like"/>
    <property type="match status" value="2"/>
</dbReference>
<accession>A0A917LGT7</accession>
<dbReference type="Proteomes" id="UP000616608">
    <property type="component" value="Unassembled WGS sequence"/>
</dbReference>
<dbReference type="InterPro" id="IPR050361">
    <property type="entry name" value="MPP/UQCRC_Complex"/>
</dbReference>
<keyword evidence="3" id="KW-1185">Reference proteome</keyword>